<feature type="compositionally biased region" description="Polar residues" evidence="5">
    <location>
        <begin position="141"/>
        <end position="153"/>
    </location>
</feature>
<dbReference type="Proteomes" id="UP001333110">
    <property type="component" value="Unassembled WGS sequence"/>
</dbReference>
<dbReference type="SMART" id="SM00184">
    <property type="entry name" value="RING"/>
    <property type="match status" value="1"/>
</dbReference>
<dbReference type="CDD" id="cd23130">
    <property type="entry name" value="RING-HC_EHV1-like"/>
    <property type="match status" value="1"/>
</dbReference>
<keyword evidence="3" id="KW-0862">Zinc</keyword>
<dbReference type="InterPro" id="IPR018957">
    <property type="entry name" value="Znf_C3HC4_RING-type"/>
</dbReference>
<evidence type="ECO:0000256" key="1">
    <source>
        <dbReference type="ARBA" id="ARBA00022723"/>
    </source>
</evidence>
<sequence>MTWMMGQSVLSAIFADDNKLGGVADTPEGRAAIQRDLDRLEKRAGRNLTKFKKKCKALPLGRNDPKHQYMLGATQLESSLAEKDLGDLVDTKLNTSHQRALAAKRAHGNLGSISSSIASRSRQVILQRDTRRCSVGEEESSIPTSSPQPTAALSTATASEDRCPMCLGTWDNAACTMPCLHRFCFNCIRWWAGTKPECRLCKRRVTSIRHSLQGDEFEEFAIRPPAASLGSAQERDLTDCQRQERPGYAKSVQDLLQLLRPWLPEELGCIFGEERSQALMLERMILRALPVLGLQEEDLVKSLQADLRSCTTASVQGLTEFTVERCGMAAHRLLLWEGSRAARGMEASPGAVSAPLSS</sequence>
<dbReference type="PROSITE" id="PS00518">
    <property type="entry name" value="ZF_RING_1"/>
    <property type="match status" value="1"/>
</dbReference>
<evidence type="ECO:0000256" key="3">
    <source>
        <dbReference type="ARBA" id="ARBA00022833"/>
    </source>
</evidence>
<evidence type="ECO:0000256" key="5">
    <source>
        <dbReference type="SAM" id="MobiDB-lite"/>
    </source>
</evidence>
<dbReference type="AlphaFoldDB" id="A0AAN7RLB9"/>
<dbReference type="SUPFAM" id="SSF57850">
    <property type="entry name" value="RING/U-box"/>
    <property type="match status" value="1"/>
</dbReference>
<name>A0AAN7RLB9_MYCAM</name>
<proteinExistence type="predicted"/>
<keyword evidence="8" id="KW-1185">Reference proteome</keyword>
<evidence type="ECO:0000256" key="2">
    <source>
        <dbReference type="ARBA" id="ARBA00022771"/>
    </source>
</evidence>
<dbReference type="PROSITE" id="PS50089">
    <property type="entry name" value="ZF_RING_2"/>
    <property type="match status" value="1"/>
</dbReference>
<keyword evidence="1" id="KW-0479">Metal-binding</keyword>
<dbReference type="EMBL" id="JAUNZN010000017">
    <property type="protein sequence ID" value="KAK4811414.1"/>
    <property type="molecule type" value="Genomic_DNA"/>
</dbReference>
<keyword evidence="2 4" id="KW-0863">Zinc-finger</keyword>
<dbReference type="InterPro" id="IPR013083">
    <property type="entry name" value="Znf_RING/FYVE/PHD"/>
</dbReference>
<accession>A0AAN7RLB9</accession>
<evidence type="ECO:0000259" key="6">
    <source>
        <dbReference type="PROSITE" id="PS50089"/>
    </source>
</evidence>
<feature type="region of interest" description="Disordered" evidence="5">
    <location>
        <begin position="132"/>
        <end position="153"/>
    </location>
</feature>
<dbReference type="GO" id="GO:0008270">
    <property type="term" value="F:zinc ion binding"/>
    <property type="evidence" value="ECO:0007669"/>
    <property type="project" value="UniProtKB-KW"/>
</dbReference>
<evidence type="ECO:0000313" key="8">
    <source>
        <dbReference type="Proteomes" id="UP001333110"/>
    </source>
</evidence>
<protein>
    <recommendedName>
        <fullName evidence="6">RING-type domain-containing protein</fullName>
    </recommendedName>
</protein>
<comment type="caution">
    <text evidence="7">The sequence shown here is derived from an EMBL/GenBank/DDBJ whole genome shotgun (WGS) entry which is preliminary data.</text>
</comment>
<reference evidence="7 8" key="1">
    <citation type="journal article" date="2023" name="J. Hered.">
        <title>Chromosome-level genome of the wood stork (Mycteria americana) provides insight into avian chromosome evolution.</title>
        <authorList>
            <person name="Flamio R. Jr."/>
            <person name="Ramstad K.M."/>
        </authorList>
    </citation>
    <scope>NUCLEOTIDE SEQUENCE [LARGE SCALE GENOMIC DNA]</scope>
    <source>
        <strain evidence="7">JAX WOST 10</strain>
    </source>
</reference>
<dbReference type="InterPro" id="IPR001841">
    <property type="entry name" value="Znf_RING"/>
</dbReference>
<gene>
    <name evidence="7" type="ORF">QYF61_005063</name>
</gene>
<dbReference type="InterPro" id="IPR017907">
    <property type="entry name" value="Znf_RING_CS"/>
</dbReference>
<dbReference type="PANTHER" id="PTHR33332">
    <property type="entry name" value="REVERSE TRANSCRIPTASE DOMAIN-CONTAINING PROTEIN"/>
    <property type="match status" value="1"/>
</dbReference>
<dbReference type="Gene3D" id="3.30.40.10">
    <property type="entry name" value="Zinc/RING finger domain, C3HC4 (zinc finger)"/>
    <property type="match status" value="1"/>
</dbReference>
<evidence type="ECO:0000256" key="4">
    <source>
        <dbReference type="PROSITE-ProRule" id="PRU00175"/>
    </source>
</evidence>
<feature type="domain" description="RING-type" evidence="6">
    <location>
        <begin position="163"/>
        <end position="202"/>
    </location>
</feature>
<evidence type="ECO:0000313" key="7">
    <source>
        <dbReference type="EMBL" id="KAK4811414.1"/>
    </source>
</evidence>
<organism evidence="7 8">
    <name type="scientific">Mycteria americana</name>
    <name type="common">Wood stork</name>
    <dbReference type="NCBI Taxonomy" id="33587"/>
    <lineage>
        <taxon>Eukaryota</taxon>
        <taxon>Metazoa</taxon>
        <taxon>Chordata</taxon>
        <taxon>Craniata</taxon>
        <taxon>Vertebrata</taxon>
        <taxon>Euteleostomi</taxon>
        <taxon>Archelosauria</taxon>
        <taxon>Archosauria</taxon>
        <taxon>Dinosauria</taxon>
        <taxon>Saurischia</taxon>
        <taxon>Theropoda</taxon>
        <taxon>Coelurosauria</taxon>
        <taxon>Aves</taxon>
        <taxon>Neognathae</taxon>
        <taxon>Neoaves</taxon>
        <taxon>Aequornithes</taxon>
        <taxon>Ciconiiformes</taxon>
        <taxon>Ciconiidae</taxon>
        <taxon>Mycteria</taxon>
    </lineage>
</organism>
<dbReference type="Pfam" id="PF00097">
    <property type="entry name" value="zf-C3HC4"/>
    <property type="match status" value="1"/>
</dbReference>